<evidence type="ECO:0000313" key="6">
    <source>
        <dbReference type="EMBL" id="URE19331.1"/>
    </source>
</evidence>
<feature type="region of interest" description="Disordered" evidence="4">
    <location>
        <begin position="2232"/>
        <end position="2252"/>
    </location>
</feature>
<dbReference type="GO" id="GO:0051015">
    <property type="term" value="F:actin filament binding"/>
    <property type="evidence" value="ECO:0007669"/>
    <property type="project" value="TreeGrafter"/>
</dbReference>
<feature type="coiled-coil region" evidence="3">
    <location>
        <begin position="297"/>
        <end position="422"/>
    </location>
</feature>
<feature type="coiled-coil region" evidence="3">
    <location>
        <begin position="1329"/>
        <end position="1363"/>
    </location>
</feature>
<dbReference type="PANTHER" id="PTHR32258:SF6">
    <property type="entry name" value="PROTEIN NETWORKED 1A"/>
    <property type="match status" value="1"/>
</dbReference>
<accession>A0A9E7GPT8</accession>
<feature type="coiled-coil region" evidence="3">
    <location>
        <begin position="486"/>
        <end position="635"/>
    </location>
</feature>
<dbReference type="InterPro" id="IPR051861">
    <property type="entry name" value="NET_actin-binding_domain"/>
</dbReference>
<keyword evidence="1 3" id="KW-0175">Coiled coil</keyword>
<feature type="region of interest" description="Disordered" evidence="4">
    <location>
        <begin position="2285"/>
        <end position="2315"/>
    </location>
</feature>
<dbReference type="PROSITE" id="PS51774">
    <property type="entry name" value="NAB"/>
    <property type="match status" value="1"/>
</dbReference>
<dbReference type="Gene3D" id="1.10.287.1490">
    <property type="match status" value="1"/>
</dbReference>
<dbReference type="InterPro" id="IPR011684">
    <property type="entry name" value="NAB"/>
</dbReference>
<dbReference type="Pfam" id="PF07765">
    <property type="entry name" value="KIP1"/>
    <property type="match status" value="1"/>
</dbReference>
<dbReference type="SUPFAM" id="SSF90257">
    <property type="entry name" value="Myosin rod fragments"/>
    <property type="match status" value="2"/>
</dbReference>
<dbReference type="EMBL" id="CP097509">
    <property type="protein sequence ID" value="URE19331.1"/>
    <property type="molecule type" value="Genomic_DNA"/>
</dbReference>
<sequence>MPVTICCPGSELCHRSITEDFVIELFQYKRIIFIVLESMAAKLQAESRRLYSWWWDSHISPKNSKWLQENLADTDMKVNTIIKLLEEDADSFARRAEMYYKKRPELMKLVEELYRAYRALAEKYDHATGALRQAHRTMAEAFPNQIPLVLSDESPYGYSGNEAEPHTPEGPPPLRALFDLDELQKDALSLSSELHVIKRNGGYSEPSDSLSSKKGLKQLNEMFAIGEGTAFTISEGRVRKGLHFQEEDGEDLENRTHKCSREQNQVKEKQDASYVTKGLQQDISQLSSESQNMKYQITTESDRNNKTENELQGLKDRISELISEKEASNIQYQISLERISVLESQISTTQNELRKLNDEMVNKVKKLQSSEELNQSLLLELEMLAKQANMQENELHQKQEELEKLQITIEEKHQQCMQAEMALRLKEKLHTQSQADIYHLSQEIQIWIQKLRDIELCNVDLQEEICKLKEENGSLHEQNLHSSLMIKELRGKIILIEEKNKTLEDEVQLYLCEKEGLTEELNHIKEDINDLEGKHRDLMEQKEAASICAESLKAAVKDLQNKNSELKDICKKHEAEKEFLVDKLKDMDNVLEKNVVLEDSLADASIELEVLRGKILALENLHESLNGEISNYIAEKNALVPQVEILTQDVCTLSEKNIFLENSMSDLGTEVDCLKSKLKDFEQSCQLLSNHNSGLLAERKSFLSQIEILTQNVEKHSKKNSFLENSLSDVSNEVGCLRSTLKDFEESSQSLRDQNSNLLSERNALLLQVEILTQNLEKLSDKNSFLENSLSDVSSEVGSLRSKLKDFEESCQSLSDQNSGLLAEKNYLLSQLETLNQNVEKLSENNSSLESSLSDVTTEVGCLRTKLKDSEESCESLSDQSSGLFAERNALVTEIEVLTQNMENLSHKNSFLENSLSDVNSEMACLKSKLKDLEESCQSLSNQNSGLLSERDNLLSRVVIFTQNVEKLTDRNSFLENSLSDISCEVESLRSQLKDCEESSQLLNVQNSSLLTERDSLLSQFKILTQNLEKLSDENLLLEKSLSDVSSDVWCLRSKLKDLEESSRSLTNQNSGLLAERNNLLSQLEILTQNIEKLSEKNSLLEKSLSDVRTEVGCLRSKLKESEESCQSLSDQNSGLIAGRNTLVSQVHVLTQNMDNLSHKNSLLENSLSDDHSEVECLRSKLRDFEESSQSLNDQNSCLLAEKSNLLSQVEILTQNVMKLGHKKLTLENSLTDEISEVRHLRSKLEDLEESSRSLNDQNSGLLAERTNLLSQVEVLTKNLEKLSQEKSFLENCLSDASSEVGCLKSKLKDSENSCDSLRDQNSGLLIERDTLGSQVNNVTLNLEELENRLVDMKDNNLNLSREKDLIISQVKDLQDLLKLEKEEHETHIQSFKCQLATSENHNFLLQQESQLKDQQLESEQDNVIGFLIGNFILQRSLSDVNGRNLVLLKECEKNIEACRRTEALISALEQEKLMHIKNIMSLSEQNEKLRTGICLMRNTLIVGKKSVSVDEFQDEVLIDIILGEIRKILNCVSEAEHDNQLLHLEISVLVTLLKNTMLDLASLRLDKCSLEKELDMKTKELLTLGNKNLELIGLNEKLMNDVEVSNQREAESKTAMKVFHEHLTDLQEALLTSKYEIQNLIENKKILMDELCNLREKHNLLEEEHIEVLAEALKLDHLYLFFRNHSAEKLLELKSFTYDLDSLHFIKNALDAEIDKLKEKIKILEAEKTHIREFVAYLEEEVRNHVLLSEFDLFTATCVCEELSLQRQRLESQLLQKQSQLLETSQNAQSTQQKNLELCRILEGIQLDYEADKLIKEELTQKISTLSEVVVDRNKEIRCLYEANEMLQGEIDHMCEEVKVLMSREEDLKLELQKEIDENEHCEVEIKALLSDIQVSTVNAALYEEKFHELILEEVGSLLQEETLKMEVALTKEQLDTMKKKLDYLEGENSGLKAGLDFYLALVTSLWNSIKSLEEQIMTMSKPRPSICHDKENFALFSQVLPLVPHHHHCDGQPSDGYKGMNIEGIPVLEKLITKVKLLEEVIVYIQSHRQQEGFDANSNSEAASKETKGIKINEIGGGQEAQVNPHSMEHVDDDGLNDTEITKGKNGQVTKDIQLDQGSSSLLYRTIGSYGLSRISNDGINDQLWEAAETNCSKQVWKTSTDVTEHDIEPVEEQKSEYPSSELIVEKELSVDKLEIPTRVLTSRQEWTKRVLESLQNDARRLSDLRSNVKDLKRKMESSQMGKLPASSGYDTVKSQLEDAEGAVMELIDSNNKLTNKAEEYHSTNGLGTKSEESSSTGRRQISTQSRKESEKVGRLELELHKIHYVMLKFEEEHVNRHTSAIDRRSRTLLSDYIYGRRDGRRQAKKSSFCACMRPKTKGDQ</sequence>
<dbReference type="Proteomes" id="UP001055439">
    <property type="component" value="Chromosome 7"/>
</dbReference>
<feature type="coiled-coil region" evidence="3">
    <location>
        <begin position="1922"/>
        <end position="1949"/>
    </location>
</feature>
<feature type="coiled-coil region" evidence="3">
    <location>
        <begin position="1761"/>
        <end position="1788"/>
    </location>
</feature>
<feature type="domain" description="NAB" evidence="5">
    <location>
        <begin position="51"/>
        <end position="131"/>
    </location>
</feature>
<dbReference type="PANTHER" id="PTHR32258">
    <property type="entry name" value="PROTEIN NETWORKED 4A"/>
    <property type="match status" value="1"/>
</dbReference>
<dbReference type="SUPFAM" id="SSF57997">
    <property type="entry name" value="Tropomyosin"/>
    <property type="match status" value="1"/>
</dbReference>
<keyword evidence="7" id="KW-1185">Reference proteome</keyword>
<evidence type="ECO:0000256" key="4">
    <source>
        <dbReference type="SAM" id="MobiDB-lite"/>
    </source>
</evidence>
<feature type="coiled-coil region" evidence="3">
    <location>
        <begin position="706"/>
        <end position="859"/>
    </location>
</feature>
<feature type="coiled-coil region" evidence="3">
    <location>
        <begin position="888"/>
        <end position="1111"/>
    </location>
</feature>
<dbReference type="Gene3D" id="1.20.5.340">
    <property type="match status" value="3"/>
</dbReference>
<evidence type="ECO:0000256" key="3">
    <source>
        <dbReference type="SAM" id="Coils"/>
    </source>
</evidence>
<reference evidence="6" key="1">
    <citation type="submission" date="2022-05" db="EMBL/GenBank/DDBJ databases">
        <title>The Musa troglodytarum L. genome provides insights into the mechanism of non-climacteric behaviour and enrichment of carotenoids.</title>
        <authorList>
            <person name="Wang J."/>
        </authorList>
    </citation>
    <scope>NUCLEOTIDE SEQUENCE</scope>
    <source>
        <tissue evidence="6">Leaf</tissue>
    </source>
</reference>
<protein>
    <submittedName>
        <fullName evidence="6">KIP1-like protein</fullName>
    </submittedName>
</protein>
<feature type="coiled-coil region" evidence="3">
    <location>
        <begin position="1708"/>
        <end position="1735"/>
    </location>
</feature>
<evidence type="ECO:0000259" key="5">
    <source>
        <dbReference type="PROSITE" id="PS51774"/>
    </source>
</evidence>
<proteinExistence type="inferred from homology"/>
<gene>
    <name evidence="6" type="ORF">MUK42_13363</name>
</gene>
<evidence type="ECO:0000313" key="7">
    <source>
        <dbReference type="Proteomes" id="UP001055439"/>
    </source>
</evidence>
<evidence type="ECO:0000256" key="2">
    <source>
        <dbReference type="ARBA" id="ARBA00038006"/>
    </source>
</evidence>
<dbReference type="GO" id="GO:0005886">
    <property type="term" value="C:plasma membrane"/>
    <property type="evidence" value="ECO:0007669"/>
    <property type="project" value="TreeGrafter"/>
</dbReference>
<evidence type="ECO:0000256" key="1">
    <source>
        <dbReference type="ARBA" id="ARBA00023054"/>
    </source>
</evidence>
<feature type="coiled-coil region" evidence="3">
    <location>
        <begin position="1231"/>
        <end position="1300"/>
    </location>
</feature>
<organism evidence="6 7">
    <name type="scientific">Musa troglodytarum</name>
    <name type="common">fe'i banana</name>
    <dbReference type="NCBI Taxonomy" id="320322"/>
    <lineage>
        <taxon>Eukaryota</taxon>
        <taxon>Viridiplantae</taxon>
        <taxon>Streptophyta</taxon>
        <taxon>Embryophyta</taxon>
        <taxon>Tracheophyta</taxon>
        <taxon>Spermatophyta</taxon>
        <taxon>Magnoliopsida</taxon>
        <taxon>Liliopsida</taxon>
        <taxon>Zingiberales</taxon>
        <taxon>Musaceae</taxon>
        <taxon>Musa</taxon>
    </lineage>
</organism>
<comment type="similarity">
    <text evidence="2">Belongs to the NET family.</text>
</comment>
<name>A0A9E7GPT8_9LILI</name>
<feature type="compositionally biased region" description="Polar residues" evidence="4">
    <location>
        <begin position="2285"/>
        <end position="2307"/>
    </location>
</feature>
<dbReference type="OrthoDB" id="10255522at2759"/>